<dbReference type="GO" id="GO:0016020">
    <property type="term" value="C:membrane"/>
    <property type="evidence" value="ECO:0007669"/>
    <property type="project" value="UniProtKB-SubCell"/>
</dbReference>
<dbReference type="EMBL" id="JACETU010000005">
    <property type="protein sequence ID" value="KAF7428478.1"/>
    <property type="molecule type" value="Genomic_DNA"/>
</dbReference>
<keyword evidence="8" id="KW-0560">Oxidoreductase</keyword>
<dbReference type="GeneID" id="59377520"/>
<dbReference type="Pfam" id="PF00067">
    <property type="entry name" value="p450"/>
    <property type="match status" value="1"/>
</dbReference>
<dbReference type="PANTHER" id="PTHR46300:SF2">
    <property type="entry name" value="CYTOCHROME P450 MONOOXYGENASE ALNH-RELATED"/>
    <property type="match status" value="1"/>
</dbReference>
<gene>
    <name evidence="13" type="ORF">PC9H_007702</name>
</gene>
<dbReference type="Proteomes" id="UP000623687">
    <property type="component" value="Unassembled WGS sequence"/>
</dbReference>
<dbReference type="GO" id="GO:0005506">
    <property type="term" value="F:iron ion binding"/>
    <property type="evidence" value="ECO:0007669"/>
    <property type="project" value="InterPro"/>
</dbReference>
<dbReference type="InterPro" id="IPR036396">
    <property type="entry name" value="Cyt_P450_sf"/>
</dbReference>
<dbReference type="GO" id="GO:0020037">
    <property type="term" value="F:heme binding"/>
    <property type="evidence" value="ECO:0007669"/>
    <property type="project" value="InterPro"/>
</dbReference>
<comment type="similarity">
    <text evidence="3">Belongs to the cytochrome P450 family.</text>
</comment>
<evidence type="ECO:0000256" key="5">
    <source>
        <dbReference type="ARBA" id="ARBA00022692"/>
    </source>
</evidence>
<keyword evidence="10" id="KW-0503">Monooxygenase</keyword>
<keyword evidence="14" id="KW-1185">Reference proteome</keyword>
<evidence type="ECO:0000256" key="7">
    <source>
        <dbReference type="ARBA" id="ARBA00022989"/>
    </source>
</evidence>
<comment type="subcellular location">
    <subcellularLocation>
        <location evidence="2">Membrane</location>
        <topology evidence="2">Single-pass membrane protein</topology>
    </subcellularLocation>
</comment>
<evidence type="ECO:0000256" key="9">
    <source>
        <dbReference type="ARBA" id="ARBA00023004"/>
    </source>
</evidence>
<dbReference type="OrthoDB" id="1103324at2759"/>
<comment type="caution">
    <text evidence="13">The sequence shown here is derived from an EMBL/GenBank/DDBJ whole genome shotgun (WGS) entry which is preliminary data.</text>
</comment>
<evidence type="ECO:0000313" key="14">
    <source>
        <dbReference type="Proteomes" id="UP000623687"/>
    </source>
</evidence>
<keyword evidence="5 12" id="KW-0812">Transmembrane</keyword>
<dbReference type="RefSeq" id="XP_036630850.1">
    <property type="nucleotide sequence ID" value="XM_036777230.1"/>
</dbReference>
<dbReference type="VEuPathDB" id="FungiDB:PC9H_007702"/>
<comment type="cofactor">
    <cofactor evidence="1">
        <name>heme</name>
        <dbReference type="ChEBI" id="CHEBI:30413"/>
    </cofactor>
</comment>
<organism evidence="13 14">
    <name type="scientific">Pleurotus ostreatus</name>
    <name type="common">Oyster mushroom</name>
    <name type="synonym">White-rot fungus</name>
    <dbReference type="NCBI Taxonomy" id="5322"/>
    <lineage>
        <taxon>Eukaryota</taxon>
        <taxon>Fungi</taxon>
        <taxon>Dikarya</taxon>
        <taxon>Basidiomycota</taxon>
        <taxon>Agaricomycotina</taxon>
        <taxon>Agaricomycetes</taxon>
        <taxon>Agaricomycetidae</taxon>
        <taxon>Agaricales</taxon>
        <taxon>Pleurotineae</taxon>
        <taxon>Pleurotaceae</taxon>
        <taxon>Pleurotus</taxon>
    </lineage>
</organism>
<protein>
    <submittedName>
        <fullName evidence="13">Uncharacterized protein</fullName>
    </submittedName>
</protein>
<accession>A0A8H7DUH9</accession>
<evidence type="ECO:0000256" key="4">
    <source>
        <dbReference type="ARBA" id="ARBA00022617"/>
    </source>
</evidence>
<keyword evidence="6" id="KW-0479">Metal-binding</keyword>
<dbReference type="InterPro" id="IPR050364">
    <property type="entry name" value="Cytochrome_P450_fung"/>
</dbReference>
<dbReference type="AlphaFoldDB" id="A0A8H7DUH9"/>
<evidence type="ECO:0000313" key="13">
    <source>
        <dbReference type="EMBL" id="KAF7428478.1"/>
    </source>
</evidence>
<keyword evidence="4" id="KW-0349">Heme</keyword>
<keyword evidence="9" id="KW-0408">Iron</keyword>
<evidence type="ECO:0000256" key="3">
    <source>
        <dbReference type="ARBA" id="ARBA00010617"/>
    </source>
</evidence>
<dbReference type="InterPro" id="IPR001128">
    <property type="entry name" value="Cyt_P450"/>
</dbReference>
<evidence type="ECO:0000256" key="1">
    <source>
        <dbReference type="ARBA" id="ARBA00001971"/>
    </source>
</evidence>
<keyword evidence="11 12" id="KW-0472">Membrane</keyword>
<evidence type="ECO:0000256" key="6">
    <source>
        <dbReference type="ARBA" id="ARBA00022723"/>
    </source>
</evidence>
<evidence type="ECO:0000256" key="8">
    <source>
        <dbReference type="ARBA" id="ARBA00023002"/>
    </source>
</evidence>
<proteinExistence type="inferred from homology"/>
<dbReference type="Gene3D" id="1.10.630.10">
    <property type="entry name" value="Cytochrome P450"/>
    <property type="match status" value="1"/>
</dbReference>
<evidence type="ECO:0000256" key="2">
    <source>
        <dbReference type="ARBA" id="ARBA00004167"/>
    </source>
</evidence>
<name>A0A8H7DUH9_PLEOS</name>
<keyword evidence="7 12" id="KW-1133">Transmembrane helix</keyword>
<sequence>MIRLVGCQLHRYPTSSTILVLILLLSSSAVVLSRFWGVGRRERFLPPGPPTKFLLGNASDFPRFTSFVQFTRWAAEYGQLVSLKILDRNMVILSNAPTMKEILDKQGLLSGDRPQVYLIQRAEGVYPILIAVCSEGVGKSIIRS</sequence>
<evidence type="ECO:0000256" key="12">
    <source>
        <dbReference type="SAM" id="Phobius"/>
    </source>
</evidence>
<reference evidence="13" key="1">
    <citation type="submission" date="2019-07" db="EMBL/GenBank/DDBJ databases">
        <authorList>
            <person name="Palmer J.M."/>
        </authorList>
    </citation>
    <scope>NUCLEOTIDE SEQUENCE</scope>
    <source>
        <strain evidence="13">PC9</strain>
    </source>
</reference>
<dbReference type="PANTHER" id="PTHR46300">
    <property type="entry name" value="P450, PUTATIVE (EUROFUNG)-RELATED-RELATED"/>
    <property type="match status" value="1"/>
</dbReference>
<evidence type="ECO:0000256" key="11">
    <source>
        <dbReference type="ARBA" id="ARBA00023136"/>
    </source>
</evidence>
<dbReference type="GO" id="GO:0016705">
    <property type="term" value="F:oxidoreductase activity, acting on paired donors, with incorporation or reduction of molecular oxygen"/>
    <property type="evidence" value="ECO:0007669"/>
    <property type="project" value="InterPro"/>
</dbReference>
<feature type="transmembrane region" description="Helical" evidence="12">
    <location>
        <begin position="18"/>
        <end position="37"/>
    </location>
</feature>
<dbReference type="SUPFAM" id="SSF48264">
    <property type="entry name" value="Cytochrome P450"/>
    <property type="match status" value="1"/>
</dbReference>
<dbReference type="GO" id="GO:0004497">
    <property type="term" value="F:monooxygenase activity"/>
    <property type="evidence" value="ECO:0007669"/>
    <property type="project" value="UniProtKB-KW"/>
</dbReference>
<evidence type="ECO:0000256" key="10">
    <source>
        <dbReference type="ARBA" id="ARBA00023033"/>
    </source>
</evidence>